<dbReference type="PROSITE" id="PS50160">
    <property type="entry name" value="DNA_LIGASE_A3"/>
    <property type="match status" value="1"/>
</dbReference>
<comment type="similarity">
    <text evidence="1">Belongs to the ATP-dependent DNA ligase family.</text>
</comment>
<feature type="domain" description="ATP-dependent DNA ligase family profile" evidence="7">
    <location>
        <begin position="386"/>
        <end position="526"/>
    </location>
</feature>
<feature type="compositionally biased region" description="Polar residues" evidence="6">
    <location>
        <begin position="902"/>
        <end position="912"/>
    </location>
</feature>
<feature type="compositionally biased region" description="Polar residues" evidence="6">
    <location>
        <begin position="798"/>
        <end position="811"/>
    </location>
</feature>
<keyword evidence="5" id="KW-0539">Nucleus</keyword>
<dbReference type="Gene3D" id="2.40.50.140">
    <property type="entry name" value="Nucleic acid-binding proteins"/>
    <property type="match status" value="1"/>
</dbReference>
<evidence type="ECO:0000256" key="6">
    <source>
        <dbReference type="SAM" id="MobiDB-lite"/>
    </source>
</evidence>
<dbReference type="InterPro" id="IPR012310">
    <property type="entry name" value="DNA_ligase_ATP-dep_cent"/>
</dbReference>
<protein>
    <recommendedName>
        <fullName evidence="7">ATP-dependent DNA ligase family profile domain-containing protein</fullName>
    </recommendedName>
</protein>
<keyword evidence="3" id="KW-0547">Nucleotide-binding</keyword>
<keyword evidence="2" id="KW-0436">Ligase</keyword>
<dbReference type="Gene3D" id="1.10.3260.10">
    <property type="entry name" value="DNA ligase, ATP-dependent, N-terminal domain"/>
    <property type="match status" value="1"/>
</dbReference>
<dbReference type="GO" id="GO:0006310">
    <property type="term" value="P:DNA recombination"/>
    <property type="evidence" value="ECO:0007669"/>
    <property type="project" value="InterPro"/>
</dbReference>
<evidence type="ECO:0000256" key="1">
    <source>
        <dbReference type="ARBA" id="ARBA00007572"/>
    </source>
</evidence>
<reference evidence="8" key="1">
    <citation type="submission" date="2021-08" db="EMBL/GenBank/DDBJ databases">
        <title>Chromosome-Level Trichoderma cornu-damae using Hi-C Data.</title>
        <authorList>
            <person name="Kim C.S."/>
        </authorList>
    </citation>
    <scope>NUCLEOTIDE SEQUENCE</scope>
    <source>
        <strain evidence="8">KA19-0412C</strain>
    </source>
</reference>
<dbReference type="SUPFAM" id="SSF56091">
    <property type="entry name" value="DNA ligase/mRNA capping enzyme, catalytic domain"/>
    <property type="match status" value="1"/>
</dbReference>
<evidence type="ECO:0000313" key="9">
    <source>
        <dbReference type="Proteomes" id="UP000827724"/>
    </source>
</evidence>
<dbReference type="EMBL" id="JAIWOZ010000001">
    <property type="protein sequence ID" value="KAH6611395.1"/>
    <property type="molecule type" value="Genomic_DNA"/>
</dbReference>
<dbReference type="OrthoDB" id="2160351at2759"/>
<keyword evidence="9" id="KW-1185">Reference proteome</keyword>
<dbReference type="Pfam" id="PF04675">
    <property type="entry name" value="DNA_ligase_A_N"/>
    <property type="match status" value="1"/>
</dbReference>
<dbReference type="GO" id="GO:0006303">
    <property type="term" value="P:double-strand break repair via nonhomologous end joining"/>
    <property type="evidence" value="ECO:0007669"/>
    <property type="project" value="TreeGrafter"/>
</dbReference>
<comment type="caution">
    <text evidence="8">The sequence shown here is derived from an EMBL/GenBank/DDBJ whole genome shotgun (WGS) entry which is preliminary data.</text>
</comment>
<dbReference type="Gene3D" id="3.30.470.30">
    <property type="entry name" value="DNA ligase/mRNA capping enzyme"/>
    <property type="match status" value="1"/>
</dbReference>
<dbReference type="Proteomes" id="UP000827724">
    <property type="component" value="Unassembled WGS sequence"/>
</dbReference>
<name>A0A9P8QTW1_9HYPO</name>
<dbReference type="GO" id="GO:0003910">
    <property type="term" value="F:DNA ligase (ATP) activity"/>
    <property type="evidence" value="ECO:0007669"/>
    <property type="project" value="InterPro"/>
</dbReference>
<gene>
    <name evidence="8" type="ORF">Trco_001415</name>
</gene>
<feature type="region of interest" description="Disordered" evidence="6">
    <location>
        <begin position="681"/>
        <end position="912"/>
    </location>
</feature>
<feature type="compositionally biased region" description="Basic and acidic residues" evidence="6">
    <location>
        <begin position="889"/>
        <end position="901"/>
    </location>
</feature>
<proteinExistence type="inferred from homology"/>
<dbReference type="GO" id="GO:0003677">
    <property type="term" value="F:DNA binding"/>
    <property type="evidence" value="ECO:0007669"/>
    <property type="project" value="InterPro"/>
</dbReference>
<dbReference type="InterPro" id="IPR036599">
    <property type="entry name" value="DNA_ligase_N_sf"/>
</dbReference>
<accession>A0A9P8QTW1</accession>
<dbReference type="GO" id="GO:0006297">
    <property type="term" value="P:nucleotide-excision repair, DNA gap filling"/>
    <property type="evidence" value="ECO:0007669"/>
    <property type="project" value="TreeGrafter"/>
</dbReference>
<dbReference type="GO" id="GO:0005524">
    <property type="term" value="F:ATP binding"/>
    <property type="evidence" value="ECO:0007669"/>
    <property type="project" value="UniProtKB-KW"/>
</dbReference>
<sequence length="1053" mass="117630">MPLPFSLVCDLLEESYALATAHKSNNQALTAWCVQHRSRINAPDTNLAALLSTLLPEKRTDRVYCIQANSLERIVGRGLMLGSSRLRELALYKQPGLGLDLADCVERILTATPNPTLPEKLRVTVEEIDEALHSVAAKVKWSSPSIRVPEATVAGPPARSVLEAVYRRLTAREAKWFTRLVLKDFQPLVFDAYQVCRSCDPVLPSILKIREDFTIAIGVMQRLKREMRSSPPGTSHIGRECLSYIKPQLSVKVGRQQWFKARSVKHCLNMCTGLMSVEAKVDGEYCQIHVDASKGRRGIRIFSKSGKDSTEDRVRLIGIITDSLGIGRAGSSIKTECILEGELVVYSELEKKILPFHHIRKHVARRGRFINTEQDSPPRPHEHLMIVYYDILLLDGRSLLGVKHSERFRLLEKVVRCDRGQAELVQRQIINTNHPMAASALRNAFAKVITDRGEGLVLKADQPYFNFSDDRRPFTNHCIKLKKGYIGRFGEVGDFAVVGAGFNAAKARSYNIGSLKWTHFYVGCIDNREEVKRWNATPAFTVVNVVELGEAMLKTFILHADPKPVPVEENTETKLKPAAGAQTTPMTVAFTNPPVFDLRCFNFDKAGCTNWWSLRFPSVAKIHFDRDFSDVLSFDELQKMAEDATAAPELEDSRDNLAWIAKLEQADPRGLAVDAATQLTATTMPTPSPRRASHNSSGSLPLIRHVTESSLERSAESLGISASPSHKHVASQPPPTTNLAKNPLFPDRKRRRATASPILFSPSKKRRRSFVGENPRSTVQSRESEPESPTRRPLGEVNGNSAQQARISTSHRPTHSHASENQSTFAHAVDCVGKERDTNRHKSATSKSMESSSYFRPLHDGVIAIPGSEDGDGTDGDATIPSSPLACTRRRDREPTDEKTHSNGNPEGSGTSCRYAGRECQLANRLVLLPLYFSNLEGVEPLLRAHGLLPNIARDAEAWAKKNASDVSLLPDGQTGPNKILFVDTVEKELETKALLCEMERIRKGVLEETREWISVYDWRVLNHLTIYEDGKTTKKYYDGFCDPWRRWYCGLV</sequence>
<dbReference type="AlphaFoldDB" id="A0A9P8QTW1"/>
<dbReference type="InterPro" id="IPR029710">
    <property type="entry name" value="LIG4"/>
</dbReference>
<evidence type="ECO:0000256" key="3">
    <source>
        <dbReference type="ARBA" id="ARBA00022741"/>
    </source>
</evidence>
<feature type="compositionally biased region" description="Basic and acidic residues" evidence="6">
    <location>
        <begin position="782"/>
        <end position="794"/>
    </location>
</feature>
<dbReference type="GO" id="GO:0032807">
    <property type="term" value="C:DNA ligase IV complex"/>
    <property type="evidence" value="ECO:0007669"/>
    <property type="project" value="TreeGrafter"/>
</dbReference>
<feature type="compositionally biased region" description="Basic and acidic residues" evidence="6">
    <location>
        <begin position="705"/>
        <end position="715"/>
    </location>
</feature>
<keyword evidence="4" id="KW-0067">ATP-binding</keyword>
<evidence type="ECO:0000256" key="2">
    <source>
        <dbReference type="ARBA" id="ARBA00022598"/>
    </source>
</evidence>
<dbReference type="PANTHER" id="PTHR45997:SF2">
    <property type="entry name" value="ATP DEPENDENT DNA LIGASE DOMAIN PROTEIN (AFU_ORTHOLOGUE AFUA_5G02430)"/>
    <property type="match status" value="1"/>
</dbReference>
<evidence type="ECO:0000256" key="4">
    <source>
        <dbReference type="ARBA" id="ARBA00022840"/>
    </source>
</evidence>
<evidence type="ECO:0000313" key="8">
    <source>
        <dbReference type="EMBL" id="KAH6611395.1"/>
    </source>
</evidence>
<organism evidence="8 9">
    <name type="scientific">Trichoderma cornu-damae</name>
    <dbReference type="NCBI Taxonomy" id="654480"/>
    <lineage>
        <taxon>Eukaryota</taxon>
        <taxon>Fungi</taxon>
        <taxon>Dikarya</taxon>
        <taxon>Ascomycota</taxon>
        <taxon>Pezizomycotina</taxon>
        <taxon>Sordariomycetes</taxon>
        <taxon>Hypocreomycetidae</taxon>
        <taxon>Hypocreales</taxon>
        <taxon>Hypocreaceae</taxon>
        <taxon>Trichoderma</taxon>
    </lineage>
</organism>
<dbReference type="PANTHER" id="PTHR45997">
    <property type="entry name" value="DNA LIGASE 4"/>
    <property type="match status" value="1"/>
</dbReference>
<evidence type="ECO:0000259" key="7">
    <source>
        <dbReference type="PROSITE" id="PS50160"/>
    </source>
</evidence>
<dbReference type="Pfam" id="PF01068">
    <property type="entry name" value="DNA_ligase_A_M"/>
    <property type="match status" value="1"/>
</dbReference>
<dbReference type="InterPro" id="IPR012308">
    <property type="entry name" value="DNA_ligase_ATP-dep_N"/>
</dbReference>
<evidence type="ECO:0000256" key="5">
    <source>
        <dbReference type="ARBA" id="ARBA00023242"/>
    </source>
</evidence>
<dbReference type="InterPro" id="IPR012340">
    <property type="entry name" value="NA-bd_OB-fold"/>
</dbReference>